<name>D4YRD9_9LACO</name>
<comment type="cofactor">
    <cofactor evidence="1">
        <name>FAD</name>
        <dbReference type="ChEBI" id="CHEBI:57692"/>
    </cofactor>
</comment>
<comment type="caution">
    <text evidence="6">The sequence shown here is derived from an EMBL/GenBank/DDBJ whole genome shotgun (WGS) entry which is preliminary data.</text>
</comment>
<dbReference type="Gene3D" id="1.10.45.10">
    <property type="entry name" value="Vanillyl-alcohol Oxidase, Chain A, domain 4"/>
    <property type="match status" value="1"/>
</dbReference>
<evidence type="ECO:0000256" key="4">
    <source>
        <dbReference type="ARBA" id="ARBA00023002"/>
    </source>
</evidence>
<feature type="domain" description="FAD-binding oxidoreductase/transferase type 4 C-terminal" evidence="5">
    <location>
        <begin position="3"/>
        <end position="94"/>
    </location>
</feature>
<evidence type="ECO:0000259" key="5">
    <source>
        <dbReference type="Pfam" id="PF02913"/>
    </source>
</evidence>
<dbReference type="eggNOG" id="COG0277">
    <property type="taxonomic scope" value="Bacteria"/>
</dbReference>
<evidence type="ECO:0000313" key="6">
    <source>
        <dbReference type="EMBL" id="EFG56249.1"/>
    </source>
</evidence>
<dbReference type="InterPro" id="IPR016164">
    <property type="entry name" value="FAD-linked_Oxase-like_C"/>
</dbReference>
<dbReference type="InterPro" id="IPR016171">
    <property type="entry name" value="Vanillyl_alc_oxidase_C-sub2"/>
</dbReference>
<sequence length="100" mass="11665">MRIPNFGHADDGNLHIYLCSDNDSKEEFARKSHLVISELYKKAREVDGNMSGEHGIGYARKDYFEQFYGKDYVELLTRIKHVFDPNEVINPDKVFPLKDK</sequence>
<dbReference type="PANTHER" id="PTHR42934:SF2">
    <property type="entry name" value="GLYCOLATE OXIDASE SUBUNIT GLCD"/>
    <property type="match status" value="1"/>
</dbReference>
<evidence type="ECO:0000256" key="1">
    <source>
        <dbReference type="ARBA" id="ARBA00001974"/>
    </source>
</evidence>
<dbReference type="PANTHER" id="PTHR42934">
    <property type="entry name" value="GLYCOLATE OXIDASE SUBUNIT GLCD"/>
    <property type="match status" value="1"/>
</dbReference>
<evidence type="ECO:0000256" key="2">
    <source>
        <dbReference type="ARBA" id="ARBA00022630"/>
    </source>
</evidence>
<evidence type="ECO:0000313" key="7">
    <source>
        <dbReference type="Proteomes" id="UP000004069"/>
    </source>
</evidence>
<protein>
    <recommendedName>
        <fullName evidence="5">FAD-binding oxidoreductase/transferase type 4 C-terminal domain-containing protein</fullName>
    </recommendedName>
</protein>
<dbReference type="InterPro" id="IPR004113">
    <property type="entry name" value="FAD-bd_oxidored_4_C"/>
</dbReference>
<dbReference type="Gene3D" id="3.30.70.2740">
    <property type="match status" value="1"/>
</dbReference>
<proteinExistence type="predicted"/>
<accession>D4YRD9</accession>
<dbReference type="Proteomes" id="UP000004069">
    <property type="component" value="Unassembled WGS sequence"/>
</dbReference>
<dbReference type="GO" id="GO:0050660">
    <property type="term" value="F:flavin adenine dinucleotide binding"/>
    <property type="evidence" value="ECO:0007669"/>
    <property type="project" value="InterPro"/>
</dbReference>
<dbReference type="SUPFAM" id="SSF55103">
    <property type="entry name" value="FAD-linked oxidases, C-terminal domain"/>
    <property type="match status" value="1"/>
</dbReference>
<dbReference type="InterPro" id="IPR051914">
    <property type="entry name" value="FAD-linked_OxidoTrans_Type4"/>
</dbReference>
<keyword evidence="4" id="KW-0560">Oxidoreductase</keyword>
<dbReference type="OrthoDB" id="9767256at2"/>
<dbReference type="Pfam" id="PF02913">
    <property type="entry name" value="FAD-oxidase_C"/>
    <property type="match status" value="1"/>
</dbReference>
<dbReference type="FunFam" id="1.10.45.10:FF:000001">
    <property type="entry name" value="D-lactate dehydrogenase mitochondrial"/>
    <property type="match status" value="1"/>
</dbReference>
<dbReference type="EMBL" id="ADNY01000004">
    <property type="protein sequence ID" value="EFG56249.1"/>
    <property type="molecule type" value="Genomic_DNA"/>
</dbReference>
<dbReference type="PATRIC" id="fig|585524.9.peg.1482"/>
<keyword evidence="7" id="KW-1185">Reference proteome</keyword>
<gene>
    <name evidence="6" type="ORF">HMPREF0493_0067</name>
</gene>
<dbReference type="AlphaFoldDB" id="D4YRD9"/>
<keyword evidence="2" id="KW-0285">Flavoprotein</keyword>
<dbReference type="GO" id="GO:0016491">
    <property type="term" value="F:oxidoreductase activity"/>
    <property type="evidence" value="ECO:0007669"/>
    <property type="project" value="UniProtKB-KW"/>
</dbReference>
<reference evidence="6 7" key="1">
    <citation type="submission" date="2010-04" db="EMBL/GenBank/DDBJ databases">
        <authorList>
            <person name="Muzny D."/>
            <person name="Qin X."/>
            <person name="Deng J."/>
            <person name="Jiang H."/>
            <person name="Liu Y."/>
            <person name="Qu J."/>
            <person name="Song X.-Z."/>
            <person name="Zhang L."/>
            <person name="Thornton R."/>
            <person name="Coyle M."/>
            <person name="Francisco L."/>
            <person name="Jackson L."/>
            <person name="Javaid M."/>
            <person name="Korchina V."/>
            <person name="Kovar C."/>
            <person name="Mata R."/>
            <person name="Mathew T."/>
            <person name="Ngo R."/>
            <person name="Nguyen L."/>
            <person name="Nguyen N."/>
            <person name="Okwuonu G."/>
            <person name="Ongeri F."/>
            <person name="Pham C."/>
            <person name="Simmons D."/>
            <person name="Wilczek-Boney K."/>
            <person name="Hale W."/>
            <person name="Jakkamsetti A."/>
            <person name="Pham P."/>
            <person name="Ruth R."/>
            <person name="San Lucas F."/>
            <person name="Warren J."/>
            <person name="Zhang J."/>
            <person name="Zhao Z."/>
            <person name="Zhou C."/>
            <person name="Zhu D."/>
            <person name="Lee S."/>
            <person name="Bess C."/>
            <person name="Blankenburg K."/>
            <person name="Forbes L."/>
            <person name="Fu Q."/>
            <person name="Gubbala S."/>
            <person name="Hirani K."/>
            <person name="Jayaseelan J.C."/>
            <person name="Lara F."/>
            <person name="Munidasa M."/>
            <person name="Palculict T."/>
            <person name="Patil S."/>
            <person name="Pu L.-L."/>
            <person name="Saada N."/>
            <person name="Tang L."/>
            <person name="Weissenberger G."/>
            <person name="Zhu Y."/>
            <person name="Hemphill L."/>
            <person name="Shang Y."/>
            <person name="Youmans B."/>
            <person name="Ayvaz T."/>
            <person name="Ross M."/>
            <person name="Santibanez J."/>
            <person name="Aqrawi P."/>
            <person name="Gross S."/>
            <person name="Joshi V."/>
            <person name="Fowler G."/>
            <person name="Nazareth L."/>
            <person name="Reid J."/>
            <person name="Worley K."/>
            <person name="Petrosino J."/>
            <person name="Highlander S."/>
            <person name="Gibbs R."/>
        </authorList>
    </citation>
    <scope>NUCLEOTIDE SEQUENCE [LARGE SCALE GENOMIC DNA]</scope>
    <source>
        <strain evidence="6 7">DSM 11664</strain>
    </source>
</reference>
<evidence type="ECO:0000256" key="3">
    <source>
        <dbReference type="ARBA" id="ARBA00022827"/>
    </source>
</evidence>
<organism evidence="6 7">
    <name type="scientific">Lactobacillus amylolyticus DSM 11664</name>
    <dbReference type="NCBI Taxonomy" id="585524"/>
    <lineage>
        <taxon>Bacteria</taxon>
        <taxon>Bacillati</taxon>
        <taxon>Bacillota</taxon>
        <taxon>Bacilli</taxon>
        <taxon>Lactobacillales</taxon>
        <taxon>Lactobacillaceae</taxon>
        <taxon>Lactobacillus</taxon>
    </lineage>
</organism>
<keyword evidence="3" id="KW-0274">FAD</keyword>